<proteinExistence type="predicted"/>
<protein>
    <submittedName>
        <fullName evidence="1">Uncharacterized protein</fullName>
    </submittedName>
</protein>
<dbReference type="STRING" id="551115.Aazo_2252"/>
<dbReference type="Proteomes" id="UP000001511">
    <property type="component" value="Chromosome"/>
</dbReference>
<dbReference type="AlphaFoldDB" id="D7DXF9"/>
<dbReference type="EMBL" id="CP002059">
    <property type="protein sequence ID" value="ADI64235.1"/>
    <property type="molecule type" value="Genomic_DNA"/>
</dbReference>
<dbReference type="KEGG" id="naz:Aazo_2252"/>
<gene>
    <name evidence="1" type="ordered locus">Aazo_2252</name>
</gene>
<organism evidence="1 2">
    <name type="scientific">Nostoc azollae (strain 0708)</name>
    <name type="common">Anabaena azollae (strain 0708)</name>
    <dbReference type="NCBI Taxonomy" id="551115"/>
    <lineage>
        <taxon>Bacteria</taxon>
        <taxon>Bacillati</taxon>
        <taxon>Cyanobacteriota</taxon>
        <taxon>Cyanophyceae</taxon>
        <taxon>Nostocales</taxon>
        <taxon>Nostocaceae</taxon>
        <taxon>Trichormus</taxon>
    </lineage>
</organism>
<evidence type="ECO:0000313" key="1">
    <source>
        <dbReference type="EMBL" id="ADI64235.1"/>
    </source>
</evidence>
<evidence type="ECO:0000313" key="2">
    <source>
        <dbReference type="Proteomes" id="UP000001511"/>
    </source>
</evidence>
<keyword evidence="2" id="KW-1185">Reference proteome</keyword>
<accession>D7DXF9</accession>
<name>D7DXF9_NOSA0</name>
<dbReference type="HOGENOM" id="CLU_3101489_0_0_3"/>
<reference evidence="1 2" key="1">
    <citation type="journal article" date="2010" name="PLoS ONE">
        <title>Genome erosion in a nitrogen-fixing vertically transmitted endosymbiotic multicellular cyanobacterium.</title>
        <authorList>
            <person name="Ran L."/>
            <person name="Larsson J."/>
            <person name="Vigil-Stenman T."/>
            <person name="Nylander J.A."/>
            <person name="Ininbergs K."/>
            <person name="Zheng W.W."/>
            <person name="Lapidus A."/>
            <person name="Lowry S."/>
            <person name="Haselkorn R."/>
            <person name="Bergman B."/>
        </authorList>
    </citation>
    <scope>NUCLEOTIDE SEQUENCE [LARGE SCALE GENOMIC DNA]</scope>
    <source>
        <strain evidence="1 2">0708</strain>
    </source>
</reference>
<sequence>MADKSQLLIRYELSCGHHVVKKIIKASASLSGGSFIIYVTHFSEDKEIVTG</sequence>